<evidence type="ECO:0000256" key="1">
    <source>
        <dbReference type="SAM" id="MobiDB-lite"/>
    </source>
</evidence>
<proteinExistence type="predicted"/>
<dbReference type="AlphaFoldDB" id="G4TY34"/>
<dbReference type="SUPFAM" id="SSF54495">
    <property type="entry name" value="UBC-like"/>
    <property type="match status" value="1"/>
</dbReference>
<dbReference type="Proteomes" id="UP000007148">
    <property type="component" value="Unassembled WGS sequence"/>
</dbReference>
<protein>
    <submittedName>
        <fullName evidence="2">Uncharacterized protein</fullName>
    </submittedName>
</protein>
<dbReference type="eggNOG" id="ENOG502RZRM">
    <property type="taxonomic scope" value="Eukaryota"/>
</dbReference>
<dbReference type="InParanoid" id="G4TY34"/>
<feature type="compositionally biased region" description="Polar residues" evidence="1">
    <location>
        <begin position="822"/>
        <end position="835"/>
    </location>
</feature>
<comment type="caution">
    <text evidence="2">The sequence shown here is derived from an EMBL/GenBank/DDBJ whole genome shotgun (WGS) entry which is preliminary data.</text>
</comment>
<dbReference type="STRING" id="1109443.G4TY34"/>
<accession>G4TY34</accession>
<organism evidence="2 3">
    <name type="scientific">Serendipita indica (strain DSM 11827)</name>
    <name type="common">Root endophyte fungus</name>
    <name type="synonym">Piriformospora indica</name>
    <dbReference type="NCBI Taxonomy" id="1109443"/>
    <lineage>
        <taxon>Eukaryota</taxon>
        <taxon>Fungi</taxon>
        <taxon>Dikarya</taxon>
        <taxon>Basidiomycota</taxon>
        <taxon>Agaricomycotina</taxon>
        <taxon>Agaricomycetes</taxon>
        <taxon>Sebacinales</taxon>
        <taxon>Serendipitaceae</taxon>
        <taxon>Serendipita</taxon>
    </lineage>
</organism>
<dbReference type="OrthoDB" id="109543at2759"/>
<dbReference type="OMA" id="IMAYETE"/>
<evidence type="ECO:0000313" key="3">
    <source>
        <dbReference type="Proteomes" id="UP000007148"/>
    </source>
</evidence>
<keyword evidence="3" id="KW-1185">Reference proteome</keyword>
<name>G4TY34_SERID</name>
<dbReference type="HOGENOM" id="CLU_016315_0_0_1"/>
<dbReference type="InterPro" id="IPR016135">
    <property type="entry name" value="UBQ-conjugating_enzyme/RWD"/>
</dbReference>
<dbReference type="EMBL" id="CAFZ01000657">
    <property type="protein sequence ID" value="CCA76227.1"/>
    <property type="molecule type" value="Genomic_DNA"/>
</dbReference>
<dbReference type="CDD" id="cd00195">
    <property type="entry name" value="UBCc_UEV"/>
    <property type="match status" value="1"/>
</dbReference>
<dbReference type="Gene3D" id="3.10.110.10">
    <property type="entry name" value="Ubiquitin Conjugating Enzyme"/>
    <property type="match status" value="1"/>
</dbReference>
<feature type="region of interest" description="Disordered" evidence="1">
    <location>
        <begin position="781"/>
        <end position="836"/>
    </location>
</feature>
<sequence length="1023" mass="115732">MASGRGIPEVQTSEECLNRYIAYKDTALNTPRGPRTTVRATPDAQTRQRLAKSARELIANGRDYPRQRRESLRMVKADAKHGAILLFNHDVADGMDIAQLFRTRLQRDLLEIQANADAGIHVHVASEDMRRLCLQLCPQNGPWAYLRLHFTVELPSNWVRVFSILPHHCQVDLNRIIEFGVSGVSKRTLFRLLDVVLRAHSACAVIEVDTDDVAPHFLAQPASPPRIWSTINNIQHPNILDEGLVCCDLFRETAGGYSGTKYAGLRGVLQQLLAMFSSSWVSDNYGSRGEHLGSAVIEHYVTEADLMGPFRQSYSLNDRRSAYPYVESEQRLERLWNADDSEEVLIMAYETEDGSEIRQLTKKSMLRGQIVPQSSFASSTSHFATSEVQAISRASKMCASTGRVFKFESRSPFWERTRRKLEVFECTECGYGIDSMPHYSPGGILPLHKFRPPYMIPARVNQLSRLKMDTLHVLCDFLPDESLRALSVAYPPFDAFLRRANVLRRRQVRCFYLSTPFEDRKEGAGEPELSSTMGIGIALDAKTNRLSCPTLVDGFLSEAAFQKCGVRRSSRKHEFGFFLPLALNYRHLKQIKPRVFECLKTLSQQVALADPHRWKSNPAVHSPSLRSTRATATIKPPALNIRTPLQADVDSVNVLYKLLNDVMTGYMRSCEAILDAPPAALRRRGGSGGSLQAQIEEEESATVTLTHAAERFLPVYWQVLHLLISLCRENPAILRAAHARVRQFIDHPEKRSKEYEPDLGELLVVAALVFACQDEGLLPLRDTGEVVPPQPTRQRESQRSQTTPGGRRYDLRNGHNARRPASVTSGSGRQISGSAKDSVIRWSEHFAGPLLKEAMTRGVKTALEHSPDLQHLETGACPYRTTKTFQHCRGPLRQLALQVSMVAVFNYFETMQKGPHPQQTHLDRNFGNPPPEAVLVLTEEVKAVHRLSTWGELFIKIQYENGKAWSDVELASALRQCMLLSERRGYHTNHYQHAEAKSRLLTIRERKEKDWKMDHARRMRNQR</sequence>
<gene>
    <name evidence="2" type="ORF">PIIN_10220</name>
</gene>
<evidence type="ECO:0000313" key="2">
    <source>
        <dbReference type="EMBL" id="CCA76227.1"/>
    </source>
</evidence>
<reference evidence="2 3" key="1">
    <citation type="journal article" date="2011" name="PLoS Pathog.">
        <title>Endophytic Life Strategies Decoded by Genome and Transcriptome Analyses of the Mutualistic Root Symbiont Piriformospora indica.</title>
        <authorList>
            <person name="Zuccaro A."/>
            <person name="Lahrmann U."/>
            <person name="Guldener U."/>
            <person name="Langen G."/>
            <person name="Pfiffi S."/>
            <person name="Biedenkopf D."/>
            <person name="Wong P."/>
            <person name="Samans B."/>
            <person name="Grimm C."/>
            <person name="Basiewicz M."/>
            <person name="Murat C."/>
            <person name="Martin F."/>
            <person name="Kogel K.H."/>
        </authorList>
    </citation>
    <scope>NUCLEOTIDE SEQUENCE [LARGE SCALE GENOMIC DNA]</scope>
    <source>
        <strain evidence="2 3">DSM 11827</strain>
    </source>
</reference>